<organism evidence="1 2">
    <name type="scientific">Acanthopleuribacter pedis</name>
    <dbReference type="NCBI Taxonomy" id="442870"/>
    <lineage>
        <taxon>Bacteria</taxon>
        <taxon>Pseudomonadati</taxon>
        <taxon>Acidobacteriota</taxon>
        <taxon>Holophagae</taxon>
        <taxon>Acanthopleuribacterales</taxon>
        <taxon>Acanthopleuribacteraceae</taxon>
        <taxon>Acanthopleuribacter</taxon>
    </lineage>
</organism>
<accession>A0A8J7Q967</accession>
<evidence type="ECO:0000313" key="2">
    <source>
        <dbReference type="Proteomes" id="UP000664417"/>
    </source>
</evidence>
<dbReference type="AlphaFoldDB" id="A0A8J7Q967"/>
<dbReference type="RefSeq" id="WP_207860159.1">
    <property type="nucleotide sequence ID" value="NZ_JAFREP010000016.1"/>
</dbReference>
<reference evidence="1" key="1">
    <citation type="submission" date="2021-03" db="EMBL/GenBank/DDBJ databases">
        <authorList>
            <person name="Wang G."/>
        </authorList>
    </citation>
    <scope>NUCLEOTIDE SEQUENCE</scope>
    <source>
        <strain evidence="1">KCTC 12899</strain>
    </source>
</reference>
<gene>
    <name evidence="1" type="ORF">J3U88_17150</name>
</gene>
<dbReference type="Proteomes" id="UP000664417">
    <property type="component" value="Unassembled WGS sequence"/>
</dbReference>
<comment type="caution">
    <text evidence="1">The sequence shown here is derived from an EMBL/GenBank/DDBJ whole genome shotgun (WGS) entry which is preliminary data.</text>
</comment>
<evidence type="ECO:0008006" key="3">
    <source>
        <dbReference type="Google" id="ProtNLM"/>
    </source>
</evidence>
<sequence>MVEMKEAVKIALEHLNVFFDGKRVGEKLLEEVTLEENPACWRVTVGFDWNPTSGTASLGPGQRIYKSLDVDVESGRVIAVRRAHL</sequence>
<evidence type="ECO:0000313" key="1">
    <source>
        <dbReference type="EMBL" id="MBO1320205.1"/>
    </source>
</evidence>
<proteinExistence type="predicted"/>
<dbReference type="EMBL" id="JAFREP010000016">
    <property type="protein sequence ID" value="MBO1320205.1"/>
    <property type="molecule type" value="Genomic_DNA"/>
</dbReference>
<protein>
    <recommendedName>
        <fullName evidence="3">NTF2 fold domain-containing protein</fullName>
    </recommendedName>
</protein>
<name>A0A8J7Q967_9BACT</name>
<keyword evidence="2" id="KW-1185">Reference proteome</keyword>